<accession>A8NCA0</accession>
<evidence type="ECO:0000313" key="1">
    <source>
        <dbReference type="EMBL" id="EAU89373.1"/>
    </source>
</evidence>
<dbReference type="KEGG" id="cci:CC1G_11069"/>
<sequence>MPTLNWIKNLLPLGPPDAQKMITKAYQNRLRNESLPIYKLPPEVLVKIFFFCREISWEPVDSVDEVKQGELLNTNNPDRATVESLAKYTWRWPKVAHVSHHWRAVAIGCPTLWSEFHWFDFAHTGWMEEKLARTQAVPVSLQIPYCLHYKLAAILFVAAHRMKSLDIQFVCERGDKFAEEVKVYSEGMPMDVLESLEICGYNATDDTDDYALPADFLDVSTPNLRSLKSYCALPWDASLLQVGSLTSLDMSSTHSPTAEQVFNIFKAAPKLTYVKLSSRLPAYDAFALYSRTSHERISLPHLEYFEVETSHLESCSGLFKNIIIPRSATVIVRTDEAITSATRENPIKSIYASWVEANILPEVLQFVKALRSAWFATIDNATYKWLEFSLEASEWSQEYFEQPVFLDNNAEQLVKVIWLACEASLEEWEWKNECKRWVPPMTMTMKLV</sequence>
<dbReference type="OMA" id="ANCHFAK"/>
<dbReference type="OrthoDB" id="3365698at2759"/>
<dbReference type="RefSeq" id="XP_001832444.1">
    <property type="nucleotide sequence ID" value="XM_001832392.1"/>
</dbReference>
<gene>
    <name evidence="1" type="ORF">CC1G_11069</name>
</gene>
<name>A8NCA0_COPC7</name>
<reference evidence="1 2" key="1">
    <citation type="journal article" date="2010" name="Proc. Natl. Acad. Sci. U.S.A.">
        <title>Insights into evolution of multicellular fungi from the assembled chromosomes of the mushroom Coprinopsis cinerea (Coprinus cinereus).</title>
        <authorList>
            <person name="Stajich J.E."/>
            <person name="Wilke S.K."/>
            <person name="Ahren D."/>
            <person name="Au C.H."/>
            <person name="Birren B.W."/>
            <person name="Borodovsky M."/>
            <person name="Burns C."/>
            <person name="Canback B."/>
            <person name="Casselton L.A."/>
            <person name="Cheng C.K."/>
            <person name="Deng J."/>
            <person name="Dietrich F.S."/>
            <person name="Fargo D.C."/>
            <person name="Farman M.L."/>
            <person name="Gathman A.C."/>
            <person name="Goldberg J."/>
            <person name="Guigo R."/>
            <person name="Hoegger P.J."/>
            <person name="Hooker J.B."/>
            <person name="Huggins A."/>
            <person name="James T.Y."/>
            <person name="Kamada T."/>
            <person name="Kilaru S."/>
            <person name="Kodira C."/>
            <person name="Kues U."/>
            <person name="Kupfer D."/>
            <person name="Kwan H.S."/>
            <person name="Lomsadze A."/>
            <person name="Li W."/>
            <person name="Lilly W.W."/>
            <person name="Ma L.J."/>
            <person name="Mackey A.J."/>
            <person name="Manning G."/>
            <person name="Martin F."/>
            <person name="Muraguchi H."/>
            <person name="Natvig D.O."/>
            <person name="Palmerini H."/>
            <person name="Ramesh M.A."/>
            <person name="Rehmeyer C.J."/>
            <person name="Roe B.A."/>
            <person name="Shenoy N."/>
            <person name="Stanke M."/>
            <person name="Ter-Hovhannisyan V."/>
            <person name="Tunlid A."/>
            <person name="Velagapudi R."/>
            <person name="Vision T.J."/>
            <person name="Zeng Q."/>
            <person name="Zolan M.E."/>
            <person name="Pukkila P.J."/>
        </authorList>
    </citation>
    <scope>NUCLEOTIDE SEQUENCE [LARGE SCALE GENOMIC DNA]</scope>
    <source>
        <strain evidence="2">Okayama-7 / 130 / ATCC MYA-4618 / FGSC 9003</strain>
    </source>
</reference>
<dbReference type="InParanoid" id="A8NCA0"/>
<dbReference type="Proteomes" id="UP000001861">
    <property type="component" value="Unassembled WGS sequence"/>
</dbReference>
<dbReference type="EMBL" id="AACS02000009">
    <property type="protein sequence ID" value="EAU89373.1"/>
    <property type="molecule type" value="Genomic_DNA"/>
</dbReference>
<protein>
    <submittedName>
        <fullName evidence="1">Uncharacterized protein</fullName>
    </submittedName>
</protein>
<organism evidence="1 2">
    <name type="scientific">Coprinopsis cinerea (strain Okayama-7 / 130 / ATCC MYA-4618 / FGSC 9003)</name>
    <name type="common">Inky cap fungus</name>
    <name type="synonym">Hormographiella aspergillata</name>
    <dbReference type="NCBI Taxonomy" id="240176"/>
    <lineage>
        <taxon>Eukaryota</taxon>
        <taxon>Fungi</taxon>
        <taxon>Dikarya</taxon>
        <taxon>Basidiomycota</taxon>
        <taxon>Agaricomycotina</taxon>
        <taxon>Agaricomycetes</taxon>
        <taxon>Agaricomycetidae</taxon>
        <taxon>Agaricales</taxon>
        <taxon>Agaricineae</taxon>
        <taxon>Psathyrellaceae</taxon>
        <taxon>Coprinopsis</taxon>
    </lineage>
</organism>
<dbReference type="GeneID" id="6008931"/>
<dbReference type="AlphaFoldDB" id="A8NCA0"/>
<proteinExistence type="predicted"/>
<evidence type="ECO:0000313" key="2">
    <source>
        <dbReference type="Proteomes" id="UP000001861"/>
    </source>
</evidence>
<keyword evidence="2" id="KW-1185">Reference proteome</keyword>
<dbReference type="VEuPathDB" id="FungiDB:CC1G_11069"/>
<comment type="caution">
    <text evidence="1">The sequence shown here is derived from an EMBL/GenBank/DDBJ whole genome shotgun (WGS) entry which is preliminary data.</text>
</comment>